<proteinExistence type="predicted"/>
<dbReference type="EMBL" id="LS974202">
    <property type="protein sequence ID" value="SSC13908.1"/>
    <property type="molecule type" value="Genomic_DNA"/>
</dbReference>
<dbReference type="Gene3D" id="3.40.50.1110">
    <property type="entry name" value="SGNH hydrolase"/>
    <property type="match status" value="1"/>
</dbReference>
<name>A0A7Z7LI65_9BACT</name>
<sequence>MKPGCYIDSGPCDWQIIQQENGSAKVGLAGRYLPSGEIPDRQIVFVRVVREESSDTVLPWLPATIHEGQRWEISLELPVGGLYRIETSLKPDGLGIEYAFRGDMVHHIGVGELFVITGQSNSAGYGKDPIFDPPELGVHVLRNNGKWDLATHPLNDSTGSIHPINAEMINPGHSPYLSFAKYLKRELNSPIGLIQASLGGSSLGQWNPAESGELYGNLLEIVKSCGRLRGVLWYQGCSDTTITLSQTYGERFANFVKSLRRDLATPNLPFFTVQLNRFVADPGPWGMGDEGWSRVREAQRCAAKELPGIFVVPAIDLPLSDNIHNSSYGNVMLGERLAKSVLKHLFSRDLQADAPDIAAALATGGRELRLIFDNVSSRLYAFDLKPGDLPLSIFDESGEIEIEDYSIEDNMILLRLSREPGVHGVVHNQYGANPGYLSIIDAMSHLPALAFYGFKISKDL</sequence>
<gene>
    <name evidence="3" type="ORF">MESINF_2468</name>
</gene>
<protein>
    <recommendedName>
        <fullName evidence="2">Sialate O-acetylesterase domain-containing protein</fullName>
    </recommendedName>
</protein>
<organism evidence="3 4">
    <name type="scientific">Mesotoga infera</name>
    <dbReference type="NCBI Taxonomy" id="1236046"/>
    <lineage>
        <taxon>Bacteria</taxon>
        <taxon>Thermotogati</taxon>
        <taxon>Thermotogota</taxon>
        <taxon>Thermotogae</taxon>
        <taxon>Kosmotogales</taxon>
        <taxon>Kosmotogaceae</taxon>
        <taxon>Mesotoga</taxon>
    </lineage>
</organism>
<dbReference type="Pfam" id="PF03629">
    <property type="entry name" value="SASA"/>
    <property type="match status" value="1"/>
</dbReference>
<keyword evidence="4" id="KW-1185">Reference proteome</keyword>
<dbReference type="RefSeq" id="WP_169700073.1">
    <property type="nucleotide sequence ID" value="NZ_LS974202.1"/>
</dbReference>
<reference evidence="3 4" key="1">
    <citation type="submission" date="2017-01" db="EMBL/GenBank/DDBJ databases">
        <authorList>
            <person name="Erauso G."/>
        </authorList>
    </citation>
    <scope>NUCLEOTIDE SEQUENCE [LARGE SCALE GENOMIC DNA]</scope>
    <source>
        <strain evidence="3">MESINF1</strain>
    </source>
</reference>
<feature type="domain" description="Sialate O-acetylesterase" evidence="2">
    <location>
        <begin position="112"/>
        <end position="342"/>
    </location>
</feature>
<dbReference type="KEGG" id="minf:MESINF_2468"/>
<evidence type="ECO:0000256" key="1">
    <source>
        <dbReference type="ARBA" id="ARBA00022801"/>
    </source>
</evidence>
<dbReference type="PANTHER" id="PTHR31988:SF19">
    <property type="entry name" value="9-O-ACETYL-N-ACETYLNEURAMINIC ACID DEACETYLASE-RELATED"/>
    <property type="match status" value="1"/>
</dbReference>
<dbReference type="Proteomes" id="UP000250796">
    <property type="component" value="Chromosome MESINF"/>
</dbReference>
<evidence type="ECO:0000313" key="3">
    <source>
        <dbReference type="EMBL" id="SSC13908.1"/>
    </source>
</evidence>
<dbReference type="InterPro" id="IPR052940">
    <property type="entry name" value="Carb_Esterase_6"/>
</dbReference>
<dbReference type="SUPFAM" id="SSF52266">
    <property type="entry name" value="SGNH hydrolase"/>
    <property type="match status" value="1"/>
</dbReference>
<evidence type="ECO:0000259" key="2">
    <source>
        <dbReference type="Pfam" id="PF03629"/>
    </source>
</evidence>
<dbReference type="AlphaFoldDB" id="A0A7Z7LI65"/>
<dbReference type="InterPro" id="IPR005181">
    <property type="entry name" value="SASA"/>
</dbReference>
<dbReference type="GO" id="GO:0016787">
    <property type="term" value="F:hydrolase activity"/>
    <property type="evidence" value="ECO:0007669"/>
    <property type="project" value="UniProtKB-KW"/>
</dbReference>
<dbReference type="InterPro" id="IPR036514">
    <property type="entry name" value="SGNH_hydro_sf"/>
</dbReference>
<accession>A0A7Z7LI65</accession>
<keyword evidence="1" id="KW-0378">Hydrolase</keyword>
<dbReference type="PANTHER" id="PTHR31988">
    <property type="entry name" value="ESTERASE, PUTATIVE (DUF303)-RELATED"/>
    <property type="match status" value="1"/>
</dbReference>
<evidence type="ECO:0000313" key="4">
    <source>
        <dbReference type="Proteomes" id="UP000250796"/>
    </source>
</evidence>